<accession>A0A1F5ZTP3</accession>
<feature type="transmembrane region" description="Helical" evidence="1">
    <location>
        <begin position="122"/>
        <end position="146"/>
    </location>
</feature>
<evidence type="ECO:0000313" key="3">
    <source>
        <dbReference type="Proteomes" id="UP000176923"/>
    </source>
</evidence>
<reference evidence="2 3" key="1">
    <citation type="journal article" date="2016" name="Nat. Commun.">
        <title>Thousands of microbial genomes shed light on interconnected biogeochemical processes in an aquifer system.</title>
        <authorList>
            <person name="Anantharaman K."/>
            <person name="Brown C.T."/>
            <person name="Hug L.A."/>
            <person name="Sharon I."/>
            <person name="Castelle C.J."/>
            <person name="Probst A.J."/>
            <person name="Thomas B.C."/>
            <person name="Singh A."/>
            <person name="Wilkins M.J."/>
            <person name="Karaoz U."/>
            <person name="Brodie E.L."/>
            <person name="Williams K.H."/>
            <person name="Hubbard S.S."/>
            <person name="Banfield J.F."/>
        </authorList>
    </citation>
    <scope>NUCLEOTIDE SEQUENCE [LARGE SCALE GENOMIC DNA]</scope>
</reference>
<sequence length="162" mass="17103">MSKYLNIIISALIIIFFVGLVHLIGIPKAFAQTPAGPNTQGIGCGGGMGPIGNIICGILNSNNTTDQNTQVANSLNQLVSGIISFITIIAGLWFLIQFIIGGFQWISAGADKGLLEIARLRMLHAVIGLLIVVVSYIFVGLVGNIFGLNIFNPGEAIIKLVI</sequence>
<organism evidence="2 3">
    <name type="scientific">Candidatus Gottesmanbacteria bacterium RIFCSPHIGHO2_02_FULL_39_11</name>
    <dbReference type="NCBI Taxonomy" id="1798382"/>
    <lineage>
        <taxon>Bacteria</taxon>
        <taxon>Candidatus Gottesmaniibacteriota</taxon>
    </lineage>
</organism>
<evidence type="ECO:0000313" key="2">
    <source>
        <dbReference type="EMBL" id="OGG15695.1"/>
    </source>
</evidence>
<keyword evidence="1" id="KW-1133">Transmembrane helix</keyword>
<gene>
    <name evidence="2" type="ORF">A3D77_01555</name>
</gene>
<evidence type="ECO:0000256" key="1">
    <source>
        <dbReference type="SAM" id="Phobius"/>
    </source>
</evidence>
<dbReference type="AlphaFoldDB" id="A0A1F5ZTP3"/>
<keyword evidence="1" id="KW-0472">Membrane</keyword>
<protein>
    <submittedName>
        <fullName evidence="2">Uncharacterized protein</fullName>
    </submittedName>
</protein>
<dbReference type="EMBL" id="MFJL01000019">
    <property type="protein sequence ID" value="OGG15695.1"/>
    <property type="molecule type" value="Genomic_DNA"/>
</dbReference>
<keyword evidence="1" id="KW-0812">Transmembrane</keyword>
<comment type="caution">
    <text evidence="2">The sequence shown here is derived from an EMBL/GenBank/DDBJ whole genome shotgun (WGS) entry which is preliminary data.</text>
</comment>
<feature type="transmembrane region" description="Helical" evidence="1">
    <location>
        <begin position="78"/>
        <end position="101"/>
    </location>
</feature>
<name>A0A1F5ZTP3_9BACT</name>
<dbReference type="Proteomes" id="UP000176923">
    <property type="component" value="Unassembled WGS sequence"/>
</dbReference>
<dbReference type="STRING" id="1798382.A3D77_01555"/>
<feature type="transmembrane region" description="Helical" evidence="1">
    <location>
        <begin position="7"/>
        <end position="26"/>
    </location>
</feature>
<proteinExistence type="predicted"/>